<proteinExistence type="predicted"/>
<dbReference type="RefSeq" id="WP_354442629.1">
    <property type="nucleotide sequence ID" value="NZ_JBEPSH010000003.1"/>
</dbReference>
<protein>
    <submittedName>
        <fullName evidence="2">Alkylated DNA repair dioxygenase AlkB</fullName>
    </submittedName>
</protein>
<keyword evidence="2" id="KW-0223">Dioxygenase</keyword>
<accession>A0ABV2Q7I7</accession>
<dbReference type="Proteomes" id="UP001549320">
    <property type="component" value="Unassembled WGS sequence"/>
</dbReference>
<evidence type="ECO:0000313" key="3">
    <source>
        <dbReference type="Proteomes" id="UP001549320"/>
    </source>
</evidence>
<feature type="domain" description="Fe2OG dioxygenase" evidence="1">
    <location>
        <begin position="94"/>
        <end position="191"/>
    </location>
</feature>
<dbReference type="Gene3D" id="2.60.120.590">
    <property type="entry name" value="Alpha-ketoglutarate-dependent dioxygenase AlkB-like"/>
    <property type="match status" value="1"/>
</dbReference>
<dbReference type="PROSITE" id="PS51471">
    <property type="entry name" value="FE2OG_OXY"/>
    <property type="match status" value="1"/>
</dbReference>
<dbReference type="GO" id="GO:0051213">
    <property type="term" value="F:dioxygenase activity"/>
    <property type="evidence" value="ECO:0007669"/>
    <property type="project" value="UniProtKB-KW"/>
</dbReference>
<name>A0ABV2Q7I7_9BURK</name>
<comment type="caution">
    <text evidence="2">The sequence shown here is derived from an EMBL/GenBank/DDBJ whole genome shotgun (WGS) entry which is preliminary data.</text>
</comment>
<dbReference type="InterPro" id="IPR005123">
    <property type="entry name" value="Oxoglu/Fe-dep_dioxygenase_dom"/>
</dbReference>
<evidence type="ECO:0000313" key="2">
    <source>
        <dbReference type="EMBL" id="MET4576553.1"/>
    </source>
</evidence>
<organism evidence="2 3">
    <name type="scientific">Ottowia thiooxydans</name>
    <dbReference type="NCBI Taxonomy" id="219182"/>
    <lineage>
        <taxon>Bacteria</taxon>
        <taxon>Pseudomonadati</taxon>
        <taxon>Pseudomonadota</taxon>
        <taxon>Betaproteobacteria</taxon>
        <taxon>Burkholderiales</taxon>
        <taxon>Comamonadaceae</taxon>
        <taxon>Ottowia</taxon>
    </lineage>
</organism>
<keyword evidence="3" id="KW-1185">Reference proteome</keyword>
<keyword evidence="2" id="KW-0560">Oxidoreductase</keyword>
<dbReference type="PANTHER" id="PTHR31212:SF4">
    <property type="entry name" value="ALPHA-KETOGLUTARATE-DEPENDENT DIOXYGENASE ALKB HOMOLOG 3"/>
    <property type="match status" value="1"/>
</dbReference>
<gene>
    <name evidence="2" type="ORF">ABIE13_001662</name>
</gene>
<dbReference type="InterPro" id="IPR037151">
    <property type="entry name" value="AlkB-like_sf"/>
</dbReference>
<dbReference type="InterPro" id="IPR027450">
    <property type="entry name" value="AlkB-like"/>
</dbReference>
<reference evidence="2 3" key="1">
    <citation type="submission" date="2024-06" db="EMBL/GenBank/DDBJ databases">
        <title>Sorghum-associated microbial communities from plants grown in Nebraska, USA.</title>
        <authorList>
            <person name="Schachtman D."/>
        </authorList>
    </citation>
    <scope>NUCLEOTIDE SEQUENCE [LARGE SCALE GENOMIC DNA]</scope>
    <source>
        <strain evidence="2 3">2709</strain>
    </source>
</reference>
<dbReference type="SUPFAM" id="SSF51197">
    <property type="entry name" value="Clavaminate synthase-like"/>
    <property type="match status" value="1"/>
</dbReference>
<dbReference type="Pfam" id="PF13532">
    <property type="entry name" value="2OG-FeII_Oxy_2"/>
    <property type="match status" value="1"/>
</dbReference>
<dbReference type="InterPro" id="IPR032854">
    <property type="entry name" value="ALKBH3"/>
</dbReference>
<dbReference type="PANTHER" id="PTHR31212">
    <property type="entry name" value="ALPHA-KETOGLUTARATE-DEPENDENT DIOXYGENASE ALKB HOMOLOG 3"/>
    <property type="match status" value="1"/>
</dbReference>
<evidence type="ECO:0000259" key="1">
    <source>
        <dbReference type="PROSITE" id="PS51471"/>
    </source>
</evidence>
<sequence length="193" mass="21505">MNLQLSMFADETVELARDSEGGIRYYPGCVPQSLTTQWFSELRGLIPWQSDKRPMYDRIVDVPRLMASVNLNDPDCPPCIKAAQEAVQKVAPAPYNRVGLNLYRDQHDSVAMHNDRVDDLLNGCPIAIFSLGATRDMLIRAKKGGPSQRIALASGSVLVMSYASQYTHDHGIPKCTNAQMPRISLAFRGRLNR</sequence>
<dbReference type="EMBL" id="JBEPSH010000003">
    <property type="protein sequence ID" value="MET4576553.1"/>
    <property type="molecule type" value="Genomic_DNA"/>
</dbReference>